<protein>
    <submittedName>
        <fullName evidence="1">(Mediterranean fruit fly) hypothetical protein</fullName>
    </submittedName>
</protein>
<evidence type="ECO:0000313" key="1">
    <source>
        <dbReference type="EMBL" id="CAD7001932.1"/>
    </source>
</evidence>
<dbReference type="Proteomes" id="UP000606786">
    <property type="component" value="Unassembled WGS sequence"/>
</dbReference>
<proteinExistence type="predicted"/>
<accession>A0A811URZ8</accession>
<dbReference type="EMBL" id="CAJHJT010000023">
    <property type="protein sequence ID" value="CAD7001932.1"/>
    <property type="molecule type" value="Genomic_DNA"/>
</dbReference>
<dbReference type="AlphaFoldDB" id="A0A811URZ8"/>
<feature type="non-terminal residue" evidence="1">
    <location>
        <position position="71"/>
    </location>
</feature>
<comment type="caution">
    <text evidence="1">The sequence shown here is derived from an EMBL/GenBank/DDBJ whole genome shotgun (WGS) entry which is preliminary data.</text>
</comment>
<name>A0A811URZ8_CERCA</name>
<reference evidence="1" key="1">
    <citation type="submission" date="2020-11" db="EMBL/GenBank/DDBJ databases">
        <authorList>
            <person name="Whitehead M."/>
        </authorList>
    </citation>
    <scope>NUCLEOTIDE SEQUENCE</scope>
    <source>
        <strain evidence="1">EGII</strain>
    </source>
</reference>
<keyword evidence="2" id="KW-1185">Reference proteome</keyword>
<gene>
    <name evidence="1" type="ORF">CCAP1982_LOCUS10419</name>
</gene>
<organism evidence="1 2">
    <name type="scientific">Ceratitis capitata</name>
    <name type="common">Mediterranean fruit fly</name>
    <name type="synonym">Tephritis capitata</name>
    <dbReference type="NCBI Taxonomy" id="7213"/>
    <lineage>
        <taxon>Eukaryota</taxon>
        <taxon>Metazoa</taxon>
        <taxon>Ecdysozoa</taxon>
        <taxon>Arthropoda</taxon>
        <taxon>Hexapoda</taxon>
        <taxon>Insecta</taxon>
        <taxon>Pterygota</taxon>
        <taxon>Neoptera</taxon>
        <taxon>Endopterygota</taxon>
        <taxon>Diptera</taxon>
        <taxon>Brachycera</taxon>
        <taxon>Muscomorpha</taxon>
        <taxon>Tephritoidea</taxon>
        <taxon>Tephritidae</taxon>
        <taxon>Ceratitis</taxon>
        <taxon>Ceratitis</taxon>
    </lineage>
</organism>
<sequence length="71" mass="8496">MIRRGWTTSFYDVVSFVNNSWSTCTRKIESERLRTSRYNKQKLRGEEYIHLRDANNNNATSPNWYVGSPRH</sequence>
<evidence type="ECO:0000313" key="2">
    <source>
        <dbReference type="Proteomes" id="UP000606786"/>
    </source>
</evidence>